<dbReference type="InterPro" id="IPR057268">
    <property type="entry name" value="Ribosomal_L18"/>
</dbReference>
<reference evidence="7" key="1">
    <citation type="submission" date="2021-03" db="EMBL/GenBank/DDBJ databases">
        <authorList>
            <person name="Jaffe A."/>
        </authorList>
    </citation>
    <scope>NUCLEOTIDE SEQUENCE</scope>
    <source>
        <strain evidence="7">RIFCSPLOWO2_01_FULL_58_19</strain>
    </source>
</reference>
<gene>
    <name evidence="6" type="primary">rpl18</name>
    <name evidence="7" type="ORF">J4203_04600</name>
</gene>
<comment type="caution">
    <text evidence="7">The sequence shown here is derived from an EMBL/GenBank/DDBJ whole genome shotgun (WGS) entry which is preliminary data.</text>
</comment>
<dbReference type="NCBIfam" id="NF006342">
    <property type="entry name" value="PRK08569.1"/>
    <property type="match status" value="1"/>
</dbReference>
<organism evidence="7 8">
    <name type="scientific">Candidatus Iainarchaeum sp</name>
    <dbReference type="NCBI Taxonomy" id="3101447"/>
    <lineage>
        <taxon>Archaea</taxon>
        <taxon>Candidatus Iainarchaeota</taxon>
        <taxon>Candidatus Iainarchaeia</taxon>
        <taxon>Candidatus Iainarchaeales</taxon>
        <taxon>Candidatus Iainarchaeaceae</taxon>
        <taxon>Candidatus Iainarchaeum</taxon>
    </lineage>
</organism>
<dbReference type="PANTHER" id="PTHR23410">
    <property type="entry name" value="RIBOSOMAL PROTEIN L5-RELATED"/>
    <property type="match status" value="1"/>
</dbReference>
<dbReference type="HAMAP" id="MF_01337_A">
    <property type="entry name" value="Ribosomal_uL18_A"/>
    <property type="match status" value="1"/>
</dbReference>
<dbReference type="AlphaFoldDB" id="A0A8T4L772"/>
<comment type="function">
    <text evidence="6">This is one of the proteins that bind and probably mediate the attachment of the 5S RNA into the large ribosomal subunit, where it forms part of the central protuberance.</text>
</comment>
<dbReference type="PANTHER" id="PTHR23410:SF12">
    <property type="entry name" value="LARGE RIBOSOMAL SUBUNIT PROTEIN UL18"/>
    <property type="match status" value="1"/>
</dbReference>
<evidence type="ECO:0000256" key="3">
    <source>
        <dbReference type="ARBA" id="ARBA00022884"/>
    </source>
</evidence>
<dbReference type="Pfam" id="PF17144">
    <property type="entry name" value="Ribosomal_L5e"/>
    <property type="match status" value="1"/>
</dbReference>
<comment type="subunit">
    <text evidence="6">Part of the 50S ribosomal subunit. Contacts the 5S and 23S rRNAs.</text>
</comment>
<evidence type="ECO:0000256" key="6">
    <source>
        <dbReference type="HAMAP-Rule" id="MF_01337"/>
    </source>
</evidence>
<dbReference type="CDD" id="cd00432">
    <property type="entry name" value="Ribosomal_L18_L5e"/>
    <property type="match status" value="1"/>
</dbReference>
<sequence>MTEINTYAMPFRRRREERTNYKKRLALLKSGKLRLGVRKTNNNSQVGDECLVMAQSSELRKLGWTRHTGNLPAAYLTGYLCGKKAKKQSLLEAVLDIGLLTPVHGSTIFAVLRGVVDSGVGVACDKEVFPSDERATGKHLGGDATQLFELVKKEIDAKYGG</sequence>
<evidence type="ECO:0000256" key="4">
    <source>
        <dbReference type="ARBA" id="ARBA00022980"/>
    </source>
</evidence>
<dbReference type="GO" id="GO:0003735">
    <property type="term" value="F:structural constituent of ribosome"/>
    <property type="evidence" value="ECO:0007669"/>
    <property type="project" value="InterPro"/>
</dbReference>
<keyword evidence="5 6" id="KW-0687">Ribonucleoprotein</keyword>
<dbReference type="GO" id="GO:0022625">
    <property type="term" value="C:cytosolic large ribosomal subunit"/>
    <property type="evidence" value="ECO:0007669"/>
    <property type="project" value="TreeGrafter"/>
</dbReference>
<evidence type="ECO:0000313" key="8">
    <source>
        <dbReference type="Proteomes" id="UP000678237"/>
    </source>
</evidence>
<dbReference type="Gene3D" id="3.30.420.100">
    <property type="match status" value="1"/>
</dbReference>
<dbReference type="InterPro" id="IPR057267">
    <property type="entry name" value="Rbsml_uL18_arch"/>
</dbReference>
<dbReference type="GO" id="GO:0006412">
    <property type="term" value="P:translation"/>
    <property type="evidence" value="ECO:0007669"/>
    <property type="project" value="UniProtKB-UniRule"/>
</dbReference>
<keyword evidence="2 6" id="KW-0699">rRNA-binding</keyword>
<evidence type="ECO:0000256" key="2">
    <source>
        <dbReference type="ARBA" id="ARBA00022730"/>
    </source>
</evidence>
<dbReference type="SUPFAM" id="SSF53137">
    <property type="entry name" value="Translational machinery components"/>
    <property type="match status" value="1"/>
</dbReference>
<protein>
    <recommendedName>
        <fullName evidence="6">Large ribosomal subunit protein uL18</fullName>
    </recommendedName>
</protein>
<keyword evidence="3 6" id="KW-0694">RNA-binding</keyword>
<dbReference type="InterPro" id="IPR005485">
    <property type="entry name" value="Rbsml_uL18_euk_arch"/>
</dbReference>
<keyword evidence="4 6" id="KW-0689">Ribosomal protein</keyword>
<evidence type="ECO:0000256" key="1">
    <source>
        <dbReference type="ARBA" id="ARBA00007116"/>
    </source>
</evidence>
<comment type="similarity">
    <text evidence="1 6">Belongs to the universal ribosomal protein uL18 family.</text>
</comment>
<reference evidence="7" key="2">
    <citation type="submission" date="2021-05" db="EMBL/GenBank/DDBJ databases">
        <title>Protein family content uncovers lineage relationships and bacterial pathway maintenance mechanisms in DPANN archaea.</title>
        <authorList>
            <person name="Castelle C.J."/>
            <person name="Meheust R."/>
            <person name="Jaffe A.L."/>
            <person name="Seitz K."/>
            <person name="Gong X."/>
            <person name="Baker B.J."/>
            <person name="Banfield J.F."/>
        </authorList>
    </citation>
    <scope>NUCLEOTIDE SEQUENCE</scope>
    <source>
        <strain evidence="7">RIFCSPLOWO2_01_FULL_58_19</strain>
    </source>
</reference>
<dbReference type="GO" id="GO:0008097">
    <property type="term" value="F:5S rRNA binding"/>
    <property type="evidence" value="ECO:0007669"/>
    <property type="project" value="InterPro"/>
</dbReference>
<proteinExistence type="inferred from homology"/>
<dbReference type="GO" id="GO:0000027">
    <property type="term" value="P:ribosomal large subunit assembly"/>
    <property type="evidence" value="ECO:0007669"/>
    <property type="project" value="TreeGrafter"/>
</dbReference>
<name>A0A8T4L772_9ARCH</name>
<accession>A0A8T4L772</accession>
<dbReference type="Proteomes" id="UP000678237">
    <property type="component" value="Unassembled WGS sequence"/>
</dbReference>
<evidence type="ECO:0000313" key="7">
    <source>
        <dbReference type="EMBL" id="MBS3063128.1"/>
    </source>
</evidence>
<evidence type="ECO:0000256" key="5">
    <source>
        <dbReference type="ARBA" id="ARBA00023274"/>
    </source>
</evidence>
<dbReference type="EMBL" id="JAGVWE010000004">
    <property type="protein sequence ID" value="MBS3063128.1"/>
    <property type="molecule type" value="Genomic_DNA"/>
</dbReference>